<comment type="caution">
    <text evidence="2">The sequence shown here is derived from an EMBL/GenBank/DDBJ whole genome shotgun (WGS) entry which is preliminary data.</text>
</comment>
<evidence type="ECO:0000256" key="1">
    <source>
        <dbReference type="SAM" id="MobiDB-lite"/>
    </source>
</evidence>
<proteinExistence type="predicted"/>
<organism evidence="2 3">
    <name type="scientific">Brevundimonas faecalis</name>
    <dbReference type="NCBI Taxonomy" id="947378"/>
    <lineage>
        <taxon>Bacteria</taxon>
        <taxon>Pseudomonadati</taxon>
        <taxon>Pseudomonadota</taxon>
        <taxon>Alphaproteobacteria</taxon>
        <taxon>Caulobacterales</taxon>
        <taxon>Caulobacteraceae</taxon>
        <taxon>Brevundimonas</taxon>
    </lineage>
</organism>
<evidence type="ECO:0000313" key="2">
    <source>
        <dbReference type="EMBL" id="MET4683720.1"/>
    </source>
</evidence>
<accession>A0ABV2RAW3</accession>
<feature type="compositionally biased region" description="Basic and acidic residues" evidence="1">
    <location>
        <begin position="1"/>
        <end position="10"/>
    </location>
</feature>
<keyword evidence="3" id="KW-1185">Reference proteome</keyword>
<evidence type="ECO:0000313" key="3">
    <source>
        <dbReference type="Proteomes" id="UP001549313"/>
    </source>
</evidence>
<name>A0ABV2RAW3_9CAUL</name>
<dbReference type="EMBL" id="JBEPTF010000002">
    <property type="protein sequence ID" value="MET4683720.1"/>
    <property type="molecule type" value="Genomic_DNA"/>
</dbReference>
<protein>
    <submittedName>
        <fullName evidence="2">Uncharacterized protein</fullName>
    </submittedName>
</protein>
<reference evidence="2 3" key="1">
    <citation type="submission" date="2024-06" db="EMBL/GenBank/DDBJ databases">
        <title>Sorghum-associated microbial communities from plants grown in Nebraska, USA.</title>
        <authorList>
            <person name="Schachtman D."/>
        </authorList>
    </citation>
    <scope>NUCLEOTIDE SEQUENCE [LARGE SCALE GENOMIC DNA]</scope>
    <source>
        <strain evidence="2 3">2814</strain>
    </source>
</reference>
<dbReference type="Proteomes" id="UP001549313">
    <property type="component" value="Unassembled WGS sequence"/>
</dbReference>
<dbReference type="RefSeq" id="WP_354088675.1">
    <property type="nucleotide sequence ID" value="NZ_JBEPTF010000002.1"/>
</dbReference>
<feature type="region of interest" description="Disordered" evidence="1">
    <location>
        <begin position="1"/>
        <end position="24"/>
    </location>
</feature>
<sequence>MLKPLTDRQRTMIAASEPSDRDRTVGAGVELQSGADYAVARSLERRELGDVEGPGGSFSGLYFNNAEGLAVRNEILGTAVDQDEPEEGGE</sequence>
<gene>
    <name evidence="2" type="ORF">ABIE19_001650</name>
</gene>